<dbReference type="InterPro" id="IPR011990">
    <property type="entry name" value="TPR-like_helical_dom_sf"/>
</dbReference>
<name>A0A140E048_9BACT</name>
<reference evidence="2" key="1">
    <citation type="journal article" date="2016" name="Appl. Environ. Microbiol.">
        <title>Functional Metagenomics of a Biostimulated Petroleum-Contaminated Soil Reveals an Extraordinary Diversity of Extradiol Dioxygenases.</title>
        <authorList>
            <person name="Terron-Gonzalez L."/>
            <person name="Martin-Cabello G."/>
            <person name="Ferrer M."/>
            <person name="Santero E."/>
        </authorList>
    </citation>
    <scope>NUCLEOTIDE SEQUENCE</scope>
</reference>
<dbReference type="CDD" id="cd02549">
    <property type="entry name" value="Peptidase_C39A"/>
    <property type="match status" value="1"/>
</dbReference>
<keyword evidence="1" id="KW-0732">Signal</keyword>
<protein>
    <submittedName>
        <fullName evidence="2">TPR repeat-containing protein</fullName>
    </submittedName>
</protein>
<dbReference type="PROSITE" id="PS51257">
    <property type="entry name" value="PROKAR_LIPOPROTEIN"/>
    <property type="match status" value="1"/>
</dbReference>
<dbReference type="InterPro" id="IPR039563">
    <property type="entry name" value="Peptidase_C39_single_dom"/>
</dbReference>
<dbReference type="AlphaFoldDB" id="A0A140E048"/>
<organism evidence="2">
    <name type="scientific">uncultured bacterium UPO90</name>
    <dbReference type="NCBI Taxonomy" id="1776999"/>
    <lineage>
        <taxon>Bacteria</taxon>
        <taxon>environmental samples</taxon>
    </lineage>
</organism>
<dbReference type="Gene3D" id="1.25.40.10">
    <property type="entry name" value="Tetratricopeptide repeat domain"/>
    <property type="match status" value="1"/>
</dbReference>
<dbReference type="SMART" id="SM00028">
    <property type="entry name" value="TPR"/>
    <property type="match status" value="2"/>
</dbReference>
<dbReference type="InterPro" id="IPR019734">
    <property type="entry name" value="TPR_rpt"/>
</dbReference>
<dbReference type="SUPFAM" id="SSF48452">
    <property type="entry name" value="TPR-like"/>
    <property type="match status" value="1"/>
</dbReference>
<evidence type="ECO:0000313" key="2">
    <source>
        <dbReference type="EMBL" id="AMK59660.1"/>
    </source>
</evidence>
<dbReference type="Gene3D" id="3.90.70.10">
    <property type="entry name" value="Cysteine proteinases"/>
    <property type="match status" value="1"/>
</dbReference>
<accession>A0A140E048</accession>
<dbReference type="NCBIfam" id="NF033920">
    <property type="entry name" value="C39_PA2778_fam"/>
    <property type="match status" value="1"/>
</dbReference>
<proteinExistence type="predicted"/>
<evidence type="ECO:0000256" key="1">
    <source>
        <dbReference type="SAM" id="SignalP"/>
    </source>
</evidence>
<sequence length="325" mass="34766">MTCRGSAGRPPLGWPALLMILALAGCAHLQTQQPALPSAAEITETPFFPQREFECGPAALATVLGASGVPVAADDLTREVYLPGRRGSLQAEMLATTRRHGRIAYPVQGMADLVAQLQAGSPVVVLQRLGVWPLQTWHYAVVIGFDSARRELVLRSGTERRLVTDLNRFLRSWEPGGNWAFVALQPGRLPAQADAQRYLAAVAAAEASLTAAQRLAAYRAATAAWPALATAHFAFGNSLYAQRMHATAEASWRMAIALQPGHAGATNNLAELLAHAGRRGEALSLLDRALAGRLEPESLRPVLQQTRQELAGAQSAAVVRAKKAR</sequence>
<feature type="chain" id="PRO_5007302173" evidence="1">
    <location>
        <begin position="30"/>
        <end position="325"/>
    </location>
</feature>
<dbReference type="EMBL" id="KU145002">
    <property type="protein sequence ID" value="AMK59660.1"/>
    <property type="molecule type" value="Genomic_DNA"/>
</dbReference>
<feature type="signal peptide" evidence="1">
    <location>
        <begin position="1"/>
        <end position="29"/>
    </location>
</feature>